<proteinExistence type="predicted"/>
<name>B5YIC2_THEYD</name>
<dbReference type="EMBL" id="CP001147">
    <property type="protein sequence ID" value="ACI20566.1"/>
    <property type="molecule type" value="Genomic_DNA"/>
</dbReference>
<evidence type="ECO:0000313" key="2">
    <source>
        <dbReference type="Proteomes" id="UP000000718"/>
    </source>
</evidence>
<evidence type="ECO:0000313" key="1">
    <source>
        <dbReference type="EMBL" id="ACI20566.1"/>
    </source>
</evidence>
<dbReference type="AlphaFoldDB" id="B5YIC2"/>
<dbReference type="Proteomes" id="UP000000718">
    <property type="component" value="Chromosome"/>
</dbReference>
<dbReference type="RefSeq" id="WP_012545302.1">
    <property type="nucleotide sequence ID" value="NC_011296.1"/>
</dbReference>
<sequence>MLEIIFIVEEDPEGGYNASALGYSIFTQADTLEELKMNIKDAIKCHFEKEEDYPKIIRLHMVKEEIFSYA</sequence>
<dbReference type="STRING" id="289376.THEYE_A1963"/>
<dbReference type="EnsemblBacteria" id="ACI20566">
    <property type="protein sequence ID" value="ACI20566"/>
    <property type="gene ID" value="THEYE_A1963"/>
</dbReference>
<dbReference type="eggNOG" id="COG1598">
    <property type="taxonomic scope" value="Bacteria"/>
</dbReference>
<reference evidence="1 2" key="2">
    <citation type="journal article" date="2015" name="Genome Announc.">
        <title>Genome Sequence of the Sulfate-Reducing Thermophilic Bacterium Thermodesulfovibrio yellowstonii Strain DSM 11347T (Phylum Nitrospirae).</title>
        <authorList>
            <person name="Bhatnagar S."/>
            <person name="Badger J.H."/>
            <person name="Madupu R."/>
            <person name="Khouri H.M."/>
            <person name="O'Connor E.M."/>
            <person name="Robb F.T."/>
            <person name="Ward N.L."/>
            <person name="Eisen J.A."/>
        </authorList>
    </citation>
    <scope>NUCLEOTIDE SEQUENCE [LARGE SCALE GENOMIC DNA]</scope>
    <source>
        <strain evidence="2">ATCC 51303 / DSM 11347 / YP87</strain>
    </source>
</reference>
<dbReference type="KEGG" id="tye:THEYE_A1963"/>
<keyword evidence="2" id="KW-1185">Reference proteome</keyword>
<protein>
    <submittedName>
        <fullName evidence="1">Conserved domain protein</fullName>
    </submittedName>
</protein>
<accession>B5YIC2</accession>
<organism evidence="1 2">
    <name type="scientific">Thermodesulfovibrio yellowstonii (strain ATCC 51303 / DSM 11347 / YP87)</name>
    <dbReference type="NCBI Taxonomy" id="289376"/>
    <lineage>
        <taxon>Bacteria</taxon>
        <taxon>Pseudomonadati</taxon>
        <taxon>Nitrospirota</taxon>
        <taxon>Thermodesulfovibrionia</taxon>
        <taxon>Thermodesulfovibrionales</taxon>
        <taxon>Thermodesulfovibrionaceae</taxon>
        <taxon>Thermodesulfovibrio</taxon>
    </lineage>
</organism>
<reference evidence="2" key="1">
    <citation type="submission" date="2008-08" db="EMBL/GenBank/DDBJ databases">
        <title>The complete genome sequence of Thermodesulfovibrio yellowstonii strain ATCC 51303 / DSM 11347 / YP87.</title>
        <authorList>
            <person name="Dodson R.J."/>
            <person name="Durkin A.S."/>
            <person name="Wu M."/>
            <person name="Eisen J."/>
            <person name="Sutton G."/>
        </authorList>
    </citation>
    <scope>NUCLEOTIDE SEQUENCE [LARGE SCALE GENOMIC DNA]</scope>
    <source>
        <strain evidence="2">ATCC 51303 / DSM 11347 / YP87</strain>
    </source>
</reference>
<dbReference type="HOGENOM" id="CLU_184590_0_0_0"/>
<dbReference type="InterPro" id="IPR035069">
    <property type="entry name" value="TTHA1013/TTHA0281-like"/>
</dbReference>
<dbReference type="OrthoDB" id="9805307at2"/>
<dbReference type="InParanoid" id="B5YIC2"/>
<dbReference type="SUPFAM" id="SSF143100">
    <property type="entry name" value="TTHA1013/TTHA0281-like"/>
    <property type="match status" value="1"/>
</dbReference>
<dbReference type="Gene3D" id="3.30.160.250">
    <property type="match status" value="1"/>
</dbReference>
<gene>
    <name evidence="1" type="ordered locus">THEYE_A1963</name>
</gene>
<dbReference type="PATRIC" id="fig|289376.4.peg.1918"/>